<proteinExistence type="inferred from homology"/>
<keyword evidence="11" id="KW-1185">Reference proteome</keyword>
<accession>A0A6G0WEE7</accession>
<feature type="chain" id="PRO_5026267804" description="Peptidase M14 domain-containing protein" evidence="8">
    <location>
        <begin position="18"/>
        <end position="234"/>
    </location>
</feature>
<dbReference type="GO" id="GO:0005615">
    <property type="term" value="C:extracellular space"/>
    <property type="evidence" value="ECO:0007669"/>
    <property type="project" value="TreeGrafter"/>
</dbReference>
<feature type="domain" description="Peptidase M14" evidence="9">
    <location>
        <begin position="71"/>
        <end position="234"/>
    </location>
</feature>
<evidence type="ECO:0000313" key="11">
    <source>
        <dbReference type="Proteomes" id="UP000481153"/>
    </source>
</evidence>
<keyword evidence="4" id="KW-0378">Hydrolase</keyword>
<evidence type="ECO:0000256" key="5">
    <source>
        <dbReference type="ARBA" id="ARBA00022833"/>
    </source>
</evidence>
<evidence type="ECO:0000256" key="8">
    <source>
        <dbReference type="SAM" id="SignalP"/>
    </source>
</evidence>
<organism evidence="10 11">
    <name type="scientific">Aphanomyces euteiches</name>
    <dbReference type="NCBI Taxonomy" id="100861"/>
    <lineage>
        <taxon>Eukaryota</taxon>
        <taxon>Sar</taxon>
        <taxon>Stramenopiles</taxon>
        <taxon>Oomycota</taxon>
        <taxon>Saprolegniomycetes</taxon>
        <taxon>Saprolegniales</taxon>
        <taxon>Verrucalvaceae</taxon>
        <taxon>Aphanomyces</taxon>
    </lineage>
</organism>
<evidence type="ECO:0000256" key="7">
    <source>
        <dbReference type="PROSITE-ProRule" id="PRU01379"/>
    </source>
</evidence>
<evidence type="ECO:0000256" key="1">
    <source>
        <dbReference type="ARBA" id="ARBA00001947"/>
    </source>
</evidence>
<keyword evidence="5" id="KW-0862">Zinc</keyword>
<protein>
    <recommendedName>
        <fullName evidence="9">Peptidase M14 domain-containing protein</fullName>
    </recommendedName>
</protein>
<feature type="signal peptide" evidence="8">
    <location>
        <begin position="1"/>
        <end position="17"/>
    </location>
</feature>
<sequence>MKLIYSALAIAAALVAAGDVDNDLIRGPDKVLRTSAQVQAIQDDAATNRKCHTSNSGYLTTLKAGTYTTSTYHNCFRTSTQIFEYVDKLVAQNPTLLTKFAITKTVKGQTIYGYKLVKNSSNSKYVYYESLIHAREWIAGSSLVYSFSSLLDDIANGNATIADQFNLYFVPIVNIDGYDISWNDNRYQRKNANEGFSQFAKETITFGSTKSAFLEDATVDSVNVTADFDHPILD</sequence>
<dbReference type="PANTHER" id="PTHR11705:SF143">
    <property type="entry name" value="SLL0236 PROTEIN"/>
    <property type="match status" value="1"/>
</dbReference>
<evidence type="ECO:0000256" key="2">
    <source>
        <dbReference type="ARBA" id="ARBA00005988"/>
    </source>
</evidence>
<reference evidence="10 11" key="1">
    <citation type="submission" date="2019-07" db="EMBL/GenBank/DDBJ databases">
        <title>Genomics analysis of Aphanomyces spp. identifies a new class of oomycete effector associated with host adaptation.</title>
        <authorList>
            <person name="Gaulin E."/>
        </authorList>
    </citation>
    <scope>NUCLEOTIDE SEQUENCE [LARGE SCALE GENOMIC DNA]</scope>
    <source>
        <strain evidence="10 11">ATCC 201684</strain>
    </source>
</reference>
<evidence type="ECO:0000256" key="3">
    <source>
        <dbReference type="ARBA" id="ARBA00022670"/>
    </source>
</evidence>
<dbReference type="EMBL" id="VJMJ01000265">
    <property type="protein sequence ID" value="KAF0724716.1"/>
    <property type="molecule type" value="Genomic_DNA"/>
</dbReference>
<dbReference type="GO" id="GO:0004181">
    <property type="term" value="F:metallocarboxypeptidase activity"/>
    <property type="evidence" value="ECO:0007669"/>
    <property type="project" value="InterPro"/>
</dbReference>
<dbReference type="Gene3D" id="3.40.630.10">
    <property type="entry name" value="Zn peptidases"/>
    <property type="match status" value="1"/>
</dbReference>
<comment type="caution">
    <text evidence="10">The sequence shown here is derived from an EMBL/GenBank/DDBJ whole genome shotgun (WGS) entry which is preliminary data.</text>
</comment>
<keyword evidence="8" id="KW-0732">Signal</keyword>
<evidence type="ECO:0000256" key="4">
    <source>
        <dbReference type="ARBA" id="ARBA00022801"/>
    </source>
</evidence>
<comment type="caution">
    <text evidence="7">Lacks conserved residue(s) required for the propagation of feature annotation.</text>
</comment>
<dbReference type="AlphaFoldDB" id="A0A6G0WEE7"/>
<evidence type="ECO:0000256" key="6">
    <source>
        <dbReference type="ARBA" id="ARBA00023049"/>
    </source>
</evidence>
<dbReference type="PANTHER" id="PTHR11705">
    <property type="entry name" value="PROTEASE FAMILY M14 CARBOXYPEPTIDASE A,B"/>
    <property type="match status" value="1"/>
</dbReference>
<comment type="similarity">
    <text evidence="2 7">Belongs to the peptidase M14 family.</text>
</comment>
<gene>
    <name evidence="10" type="ORF">Ae201684_016647</name>
</gene>
<dbReference type="GO" id="GO:0008270">
    <property type="term" value="F:zinc ion binding"/>
    <property type="evidence" value="ECO:0007669"/>
    <property type="project" value="InterPro"/>
</dbReference>
<dbReference type="PROSITE" id="PS52035">
    <property type="entry name" value="PEPTIDASE_M14"/>
    <property type="match status" value="1"/>
</dbReference>
<dbReference type="Proteomes" id="UP000481153">
    <property type="component" value="Unassembled WGS sequence"/>
</dbReference>
<name>A0A6G0WEE7_9STRA</name>
<dbReference type="GO" id="GO:0006508">
    <property type="term" value="P:proteolysis"/>
    <property type="evidence" value="ECO:0007669"/>
    <property type="project" value="UniProtKB-KW"/>
</dbReference>
<keyword evidence="6" id="KW-0482">Metalloprotease</keyword>
<dbReference type="InterPro" id="IPR000834">
    <property type="entry name" value="Peptidase_M14"/>
</dbReference>
<dbReference type="SUPFAM" id="SSF53187">
    <property type="entry name" value="Zn-dependent exopeptidases"/>
    <property type="match status" value="1"/>
</dbReference>
<evidence type="ECO:0000313" key="10">
    <source>
        <dbReference type="EMBL" id="KAF0724716.1"/>
    </source>
</evidence>
<comment type="cofactor">
    <cofactor evidence="1">
        <name>Zn(2+)</name>
        <dbReference type="ChEBI" id="CHEBI:29105"/>
    </cofactor>
</comment>
<dbReference type="VEuPathDB" id="FungiDB:AeMF1_013650"/>
<dbReference type="Pfam" id="PF00246">
    <property type="entry name" value="Peptidase_M14"/>
    <property type="match status" value="1"/>
</dbReference>
<keyword evidence="3" id="KW-0645">Protease</keyword>
<evidence type="ECO:0000259" key="9">
    <source>
        <dbReference type="PROSITE" id="PS52035"/>
    </source>
</evidence>